<sequence length="368" mass="41976">MQFFLRKLIRYYRHNVDENLNREEGYQQSFLAGFFGLMGSIISFFTALNSLSIQLYSLAICLFLVSALLLLSFFILKSSTYKRFHNLSRYIALLGLFSLGIYLINSGGINNSGPLWICIIPSVTFAFLGLKLGLIANGVFFVISSTMLFFPSDALLATTYSYEFKTRLIYVFLTIVALSGVYEAARHYSFMRLKSMKEKYEHQAQFDYLTLLLNRRGIQKILNKEHQQRKLTNNVSTIATLDIDKFKVINDEFGHEVGDMVLKHTSRVLSDCIRSQDSLARWGGEEFLLLLPETAEQEALILLESVRECVEKTPFEHGNISIFITLSVGLCETSPDVDFNETIKFSDISLYRAKLAGRNTVFAYTPEL</sequence>
<dbReference type="Pfam" id="PF00990">
    <property type="entry name" value="GGDEF"/>
    <property type="match status" value="1"/>
</dbReference>
<keyword evidence="4" id="KW-1133">Transmembrane helix</keyword>
<dbReference type="GO" id="GO:0052621">
    <property type="term" value="F:diguanylate cyclase activity"/>
    <property type="evidence" value="ECO:0007669"/>
    <property type="project" value="UniProtKB-EC"/>
</dbReference>
<dbReference type="EC" id="2.7.7.65" evidence="2"/>
<dbReference type="AlphaFoldDB" id="A0A1M5HMT2"/>
<feature type="transmembrane region" description="Helical" evidence="4">
    <location>
        <begin position="168"/>
        <end position="185"/>
    </location>
</feature>
<evidence type="ECO:0000256" key="4">
    <source>
        <dbReference type="SAM" id="Phobius"/>
    </source>
</evidence>
<gene>
    <name evidence="6" type="ORF">SAMN02745753_03384</name>
</gene>
<dbReference type="STRING" id="1122206.SAMN02745753_03384"/>
<keyword evidence="4" id="KW-0472">Membrane</keyword>
<evidence type="ECO:0000256" key="3">
    <source>
        <dbReference type="ARBA" id="ARBA00034247"/>
    </source>
</evidence>
<dbReference type="PANTHER" id="PTHR45138:SF9">
    <property type="entry name" value="DIGUANYLATE CYCLASE DGCM-RELATED"/>
    <property type="match status" value="1"/>
</dbReference>
<dbReference type="InterPro" id="IPR043128">
    <property type="entry name" value="Rev_trsase/Diguanyl_cyclase"/>
</dbReference>
<feature type="transmembrane region" description="Helical" evidence="4">
    <location>
        <begin position="30"/>
        <end position="48"/>
    </location>
</feature>
<dbReference type="FunFam" id="3.30.70.270:FF:000001">
    <property type="entry name" value="Diguanylate cyclase domain protein"/>
    <property type="match status" value="1"/>
</dbReference>
<reference evidence="7" key="1">
    <citation type="submission" date="2016-11" db="EMBL/GenBank/DDBJ databases">
        <authorList>
            <person name="Varghese N."/>
            <person name="Submissions S."/>
        </authorList>
    </citation>
    <scope>NUCLEOTIDE SEQUENCE [LARGE SCALE GENOMIC DNA]</scope>
    <source>
        <strain evidence="7">DSM 16579</strain>
    </source>
</reference>
<keyword evidence="7" id="KW-1185">Reference proteome</keyword>
<dbReference type="NCBIfam" id="TIGR00254">
    <property type="entry name" value="GGDEF"/>
    <property type="match status" value="1"/>
</dbReference>
<dbReference type="InterPro" id="IPR048435">
    <property type="entry name" value="MASE6"/>
</dbReference>
<comment type="catalytic activity">
    <reaction evidence="3">
        <text>2 GTP = 3',3'-c-di-GMP + 2 diphosphate</text>
        <dbReference type="Rhea" id="RHEA:24898"/>
        <dbReference type="ChEBI" id="CHEBI:33019"/>
        <dbReference type="ChEBI" id="CHEBI:37565"/>
        <dbReference type="ChEBI" id="CHEBI:58805"/>
        <dbReference type="EC" id="2.7.7.65"/>
    </reaction>
</comment>
<feature type="domain" description="GGDEF" evidence="5">
    <location>
        <begin position="234"/>
        <end position="366"/>
    </location>
</feature>
<accession>A0A1M5HMT2</accession>
<protein>
    <recommendedName>
        <fullName evidence="2">diguanylate cyclase</fullName>
        <ecNumber evidence="2">2.7.7.65</ecNumber>
    </recommendedName>
</protein>
<dbReference type="SUPFAM" id="SSF55073">
    <property type="entry name" value="Nucleotide cyclase"/>
    <property type="match status" value="1"/>
</dbReference>
<keyword evidence="4" id="KW-0812">Transmembrane</keyword>
<dbReference type="PROSITE" id="PS50887">
    <property type="entry name" value="GGDEF"/>
    <property type="match status" value="1"/>
</dbReference>
<dbReference type="RefSeq" id="WP_072840853.1">
    <property type="nucleotide sequence ID" value="NZ_FQVF01000017.1"/>
</dbReference>
<evidence type="ECO:0000313" key="7">
    <source>
        <dbReference type="Proteomes" id="UP000184517"/>
    </source>
</evidence>
<evidence type="ECO:0000313" key="6">
    <source>
        <dbReference type="EMBL" id="SHG17264.1"/>
    </source>
</evidence>
<dbReference type="InterPro" id="IPR000160">
    <property type="entry name" value="GGDEF_dom"/>
</dbReference>
<feature type="transmembrane region" description="Helical" evidence="4">
    <location>
        <begin position="87"/>
        <end position="107"/>
    </location>
</feature>
<evidence type="ECO:0000256" key="1">
    <source>
        <dbReference type="ARBA" id="ARBA00001946"/>
    </source>
</evidence>
<dbReference type="Proteomes" id="UP000184517">
    <property type="component" value="Unassembled WGS sequence"/>
</dbReference>
<feature type="transmembrane region" description="Helical" evidence="4">
    <location>
        <begin position="113"/>
        <end position="132"/>
    </location>
</feature>
<dbReference type="PANTHER" id="PTHR45138">
    <property type="entry name" value="REGULATORY COMPONENTS OF SENSORY TRANSDUCTION SYSTEM"/>
    <property type="match status" value="1"/>
</dbReference>
<dbReference type="InterPro" id="IPR050469">
    <property type="entry name" value="Diguanylate_Cyclase"/>
</dbReference>
<dbReference type="Gene3D" id="3.30.70.270">
    <property type="match status" value="1"/>
</dbReference>
<dbReference type="Pfam" id="PF20966">
    <property type="entry name" value="MASE6"/>
    <property type="match status" value="1"/>
</dbReference>
<evidence type="ECO:0000259" key="5">
    <source>
        <dbReference type="PROSITE" id="PS50887"/>
    </source>
</evidence>
<comment type="cofactor">
    <cofactor evidence="1">
        <name>Mg(2+)</name>
        <dbReference type="ChEBI" id="CHEBI:18420"/>
    </cofactor>
</comment>
<name>A0A1M5HMT2_9GAMM</name>
<dbReference type="OrthoDB" id="9813903at2"/>
<dbReference type="SMART" id="SM00267">
    <property type="entry name" value="GGDEF"/>
    <property type="match status" value="1"/>
</dbReference>
<evidence type="ECO:0000256" key="2">
    <source>
        <dbReference type="ARBA" id="ARBA00012528"/>
    </source>
</evidence>
<organism evidence="6 7">
    <name type="scientific">Marinomonas polaris DSM 16579</name>
    <dbReference type="NCBI Taxonomy" id="1122206"/>
    <lineage>
        <taxon>Bacteria</taxon>
        <taxon>Pseudomonadati</taxon>
        <taxon>Pseudomonadota</taxon>
        <taxon>Gammaproteobacteria</taxon>
        <taxon>Oceanospirillales</taxon>
        <taxon>Oceanospirillaceae</taxon>
        <taxon>Marinomonas</taxon>
    </lineage>
</organism>
<feature type="transmembrane region" description="Helical" evidence="4">
    <location>
        <begin position="54"/>
        <end position="75"/>
    </location>
</feature>
<proteinExistence type="predicted"/>
<dbReference type="CDD" id="cd01949">
    <property type="entry name" value="GGDEF"/>
    <property type="match status" value="1"/>
</dbReference>
<dbReference type="EMBL" id="FQVF01000017">
    <property type="protein sequence ID" value="SHG17264.1"/>
    <property type="molecule type" value="Genomic_DNA"/>
</dbReference>
<dbReference type="InterPro" id="IPR029787">
    <property type="entry name" value="Nucleotide_cyclase"/>
</dbReference>